<proteinExistence type="predicted"/>
<comment type="caution">
    <text evidence="1">The sequence shown here is derived from an EMBL/GenBank/DDBJ whole genome shotgun (WGS) entry which is preliminary data.</text>
</comment>
<gene>
    <name evidence="1" type="ORF">QAD02_007223</name>
</gene>
<dbReference type="EMBL" id="CM056744">
    <property type="protein sequence ID" value="KAJ8665561.1"/>
    <property type="molecule type" value="Genomic_DNA"/>
</dbReference>
<accession>A0ACC2N4E0</accession>
<reference evidence="1" key="1">
    <citation type="submission" date="2023-04" db="EMBL/GenBank/DDBJ databases">
        <title>A chromosome-level genome assembly of the parasitoid wasp Eretmocerus hayati.</title>
        <authorList>
            <person name="Zhong Y."/>
            <person name="Liu S."/>
            <person name="Liu Y."/>
        </authorList>
    </citation>
    <scope>NUCLEOTIDE SEQUENCE</scope>
    <source>
        <strain evidence="1">ZJU_SS_LIU_2023</strain>
    </source>
</reference>
<keyword evidence="2" id="KW-1185">Reference proteome</keyword>
<protein>
    <submittedName>
        <fullName evidence="1">Uncharacterized protein</fullName>
    </submittedName>
</protein>
<evidence type="ECO:0000313" key="1">
    <source>
        <dbReference type="EMBL" id="KAJ8665561.1"/>
    </source>
</evidence>
<name>A0ACC2N4E0_9HYME</name>
<sequence length="100" mass="11859">MSSEAVNPIPQWAEFRKHYYSMEGRNVVENPTVRRTPAVIHDAYSYRYTSPNFCRSPREMRTGQGKTKALNDTWYIRIERQKIKMLSIAELYCKLMTHRG</sequence>
<organism evidence="1 2">
    <name type="scientific">Eretmocerus hayati</name>
    <dbReference type="NCBI Taxonomy" id="131215"/>
    <lineage>
        <taxon>Eukaryota</taxon>
        <taxon>Metazoa</taxon>
        <taxon>Ecdysozoa</taxon>
        <taxon>Arthropoda</taxon>
        <taxon>Hexapoda</taxon>
        <taxon>Insecta</taxon>
        <taxon>Pterygota</taxon>
        <taxon>Neoptera</taxon>
        <taxon>Endopterygota</taxon>
        <taxon>Hymenoptera</taxon>
        <taxon>Apocrita</taxon>
        <taxon>Proctotrupomorpha</taxon>
        <taxon>Chalcidoidea</taxon>
        <taxon>Aphelinidae</taxon>
        <taxon>Aphelininae</taxon>
        <taxon>Eretmocerus</taxon>
    </lineage>
</organism>
<evidence type="ECO:0000313" key="2">
    <source>
        <dbReference type="Proteomes" id="UP001239111"/>
    </source>
</evidence>
<dbReference type="Proteomes" id="UP001239111">
    <property type="component" value="Chromosome 4"/>
</dbReference>